<dbReference type="Pfam" id="PF07568">
    <property type="entry name" value="HisKA_2"/>
    <property type="match status" value="1"/>
</dbReference>
<dbReference type="InterPro" id="IPR019734">
    <property type="entry name" value="TPR_rpt"/>
</dbReference>
<feature type="signal peptide" evidence="10">
    <location>
        <begin position="1"/>
        <end position="23"/>
    </location>
</feature>
<dbReference type="RefSeq" id="WP_150033844.1">
    <property type="nucleotide sequence ID" value="NZ_VWSH01000004.1"/>
</dbReference>
<evidence type="ECO:0000259" key="11">
    <source>
        <dbReference type="SMART" id="SM00387"/>
    </source>
</evidence>
<keyword evidence="8" id="KW-0175">Coiled coil</keyword>
<dbReference type="GO" id="GO:0005524">
    <property type="term" value="F:ATP binding"/>
    <property type="evidence" value="ECO:0007669"/>
    <property type="project" value="UniProtKB-KW"/>
</dbReference>
<dbReference type="SMART" id="SM00387">
    <property type="entry name" value="HATPase_c"/>
    <property type="match status" value="1"/>
</dbReference>
<evidence type="ECO:0000313" key="12">
    <source>
        <dbReference type="EMBL" id="KAA5532341.1"/>
    </source>
</evidence>
<dbReference type="Gene3D" id="1.25.40.10">
    <property type="entry name" value="Tetratricopeptide repeat domain"/>
    <property type="match status" value="2"/>
</dbReference>
<dbReference type="InterPro" id="IPR011495">
    <property type="entry name" value="Sig_transdc_His_kin_sub2_dim/P"/>
</dbReference>
<proteinExistence type="predicted"/>
<dbReference type="InterPro" id="IPR036890">
    <property type="entry name" value="HATPase_C_sf"/>
</dbReference>
<dbReference type="SUPFAM" id="SSF48452">
    <property type="entry name" value="TPR-like"/>
    <property type="match status" value="1"/>
</dbReference>
<dbReference type="PANTHER" id="PTHR41523">
    <property type="entry name" value="TWO-COMPONENT SYSTEM SENSOR PROTEIN"/>
    <property type="match status" value="1"/>
</dbReference>
<keyword evidence="6" id="KW-0418">Kinase</keyword>
<dbReference type="AlphaFoldDB" id="A0A5M6CBD4"/>
<dbReference type="EC" id="2.7.13.3" evidence="2"/>
<gene>
    <name evidence="12" type="ORF">F0919_16235</name>
</gene>
<evidence type="ECO:0000256" key="8">
    <source>
        <dbReference type="SAM" id="Coils"/>
    </source>
</evidence>
<keyword evidence="4" id="KW-0808">Transferase</keyword>
<dbReference type="SMART" id="SM00028">
    <property type="entry name" value="TPR"/>
    <property type="match status" value="3"/>
</dbReference>
<dbReference type="SUPFAM" id="SSF55874">
    <property type="entry name" value="ATPase domain of HSP90 chaperone/DNA topoisomerase II/histidine kinase"/>
    <property type="match status" value="1"/>
</dbReference>
<protein>
    <recommendedName>
        <fullName evidence="2">histidine kinase</fullName>
        <ecNumber evidence="2">2.7.13.3</ecNumber>
    </recommendedName>
</protein>
<dbReference type="GO" id="GO:0004673">
    <property type="term" value="F:protein histidine kinase activity"/>
    <property type="evidence" value="ECO:0007669"/>
    <property type="project" value="UniProtKB-EC"/>
</dbReference>
<dbReference type="InterPro" id="IPR011990">
    <property type="entry name" value="TPR-like_helical_dom_sf"/>
</dbReference>
<comment type="caution">
    <text evidence="12">The sequence shown here is derived from an EMBL/GenBank/DDBJ whole genome shotgun (WGS) entry which is preliminary data.</text>
</comment>
<dbReference type="Pfam" id="PF02518">
    <property type="entry name" value="HATPase_c"/>
    <property type="match status" value="1"/>
</dbReference>
<dbReference type="Proteomes" id="UP000323632">
    <property type="component" value="Unassembled WGS sequence"/>
</dbReference>
<keyword evidence="3" id="KW-0597">Phosphoprotein</keyword>
<feature type="domain" description="Histidine kinase/HSP90-like ATPase" evidence="11">
    <location>
        <begin position="645"/>
        <end position="742"/>
    </location>
</feature>
<evidence type="ECO:0000256" key="5">
    <source>
        <dbReference type="ARBA" id="ARBA00022741"/>
    </source>
</evidence>
<sequence length="748" mass="84507">MIKSTFFIALFSFWNIHVALAQAEFKTEAEVNNAKRQVQLLPVSDMKVGLLLKLAGWYVLQDRNTAAVRESEQYVNQSLRISNKLKDKHAIAAGYLLLSRICQIRHNYNKGIAYATGAAALFESLGDKDQAGEAYVMSWSNNSLNGMPAKDRISILHKAAAAFHVANNKSREGDCLREAGDLYQVMTQYQLSLNDLRAALKLYQESGYKSLQGVYDLLGTVSAHIGNYNDGVKYGLMAIKSAEMLGDTSLSLCTYYNRLGLAYSALKDMPHAGKYFDKALVIANKYNDTGSIYTVSYNISLVLLWSKKPKESLDNINRLIKKYPGFEKEEQPAIASLMLPIYQDLKLYNKAAVYCTILENSINKDSGNMTFYSRAIAKIISFYIETGNLQKASFYVKAYAAYTGKESMGGSRMNYNMLQFRVDSAMGNYLSAIRHYQIYAGIKDSLLGETKSLQINQLNIEYETDRKDKDILLLRQGAALQKNNLRHVTLIRNITFAGVFLLIIILFLLFNGFRRKQKTNNLLQRQQKEIHDKNNDLQKLVTEKEWLIKEIHHRVKNNLHMVVGLLASQTEFLKGREALSAITDSQNRVYAMSLIHQKLYQTEELSSTDMPSYIFDLTEYLKGCFDQASEIAFRLNIAPVEFSLAYSVPIGLIINEAVTNAIKYAFPTGKGIIEIGLQPVNDSRFMLYIQDNGKGLPDDFDFRKCSSLGLTLIEGLSTDIEGSFNLSSRNGTRVEIEFMDEVSRNEMH</sequence>
<evidence type="ECO:0000256" key="3">
    <source>
        <dbReference type="ARBA" id="ARBA00022553"/>
    </source>
</evidence>
<evidence type="ECO:0000256" key="9">
    <source>
        <dbReference type="SAM" id="Phobius"/>
    </source>
</evidence>
<feature type="transmembrane region" description="Helical" evidence="9">
    <location>
        <begin position="490"/>
        <end position="510"/>
    </location>
</feature>
<evidence type="ECO:0000256" key="6">
    <source>
        <dbReference type="ARBA" id="ARBA00022777"/>
    </source>
</evidence>
<keyword evidence="7" id="KW-0067">ATP-binding</keyword>
<organism evidence="12 13">
    <name type="scientific">Taibaiella lutea</name>
    <dbReference type="NCBI Taxonomy" id="2608001"/>
    <lineage>
        <taxon>Bacteria</taxon>
        <taxon>Pseudomonadati</taxon>
        <taxon>Bacteroidota</taxon>
        <taxon>Chitinophagia</taxon>
        <taxon>Chitinophagales</taxon>
        <taxon>Chitinophagaceae</taxon>
        <taxon>Taibaiella</taxon>
    </lineage>
</organism>
<evidence type="ECO:0000256" key="7">
    <source>
        <dbReference type="ARBA" id="ARBA00022840"/>
    </source>
</evidence>
<dbReference type="EMBL" id="VWSH01000004">
    <property type="protein sequence ID" value="KAA5532341.1"/>
    <property type="molecule type" value="Genomic_DNA"/>
</dbReference>
<evidence type="ECO:0000313" key="13">
    <source>
        <dbReference type="Proteomes" id="UP000323632"/>
    </source>
</evidence>
<keyword evidence="9" id="KW-0812">Transmembrane</keyword>
<comment type="catalytic activity">
    <reaction evidence="1">
        <text>ATP + protein L-histidine = ADP + protein N-phospho-L-histidine.</text>
        <dbReference type="EC" id="2.7.13.3"/>
    </reaction>
</comment>
<name>A0A5M6CBD4_9BACT</name>
<evidence type="ECO:0000256" key="2">
    <source>
        <dbReference type="ARBA" id="ARBA00012438"/>
    </source>
</evidence>
<dbReference type="Gene3D" id="3.30.565.10">
    <property type="entry name" value="Histidine kinase-like ATPase, C-terminal domain"/>
    <property type="match status" value="1"/>
</dbReference>
<evidence type="ECO:0000256" key="4">
    <source>
        <dbReference type="ARBA" id="ARBA00022679"/>
    </source>
</evidence>
<keyword evidence="10" id="KW-0732">Signal</keyword>
<evidence type="ECO:0000256" key="10">
    <source>
        <dbReference type="SAM" id="SignalP"/>
    </source>
</evidence>
<keyword evidence="9" id="KW-1133">Transmembrane helix</keyword>
<dbReference type="Gene3D" id="3.30.450.20">
    <property type="entry name" value="PAS domain"/>
    <property type="match status" value="1"/>
</dbReference>
<feature type="coiled-coil region" evidence="8">
    <location>
        <begin position="516"/>
        <end position="543"/>
    </location>
</feature>
<keyword evidence="13" id="KW-1185">Reference proteome</keyword>
<dbReference type="InterPro" id="IPR003594">
    <property type="entry name" value="HATPase_dom"/>
</dbReference>
<reference evidence="12 13" key="1">
    <citation type="submission" date="2019-09" db="EMBL/GenBank/DDBJ databases">
        <title>Genome sequence and assembly of Taibaiella sp.</title>
        <authorList>
            <person name="Chhetri G."/>
        </authorList>
    </citation>
    <scope>NUCLEOTIDE SEQUENCE [LARGE SCALE GENOMIC DNA]</scope>
    <source>
        <strain evidence="12 13">KVB11</strain>
    </source>
</reference>
<dbReference type="PANTHER" id="PTHR41523:SF8">
    <property type="entry name" value="ETHYLENE RESPONSE SENSOR PROTEIN"/>
    <property type="match status" value="1"/>
</dbReference>
<accession>A0A5M6CBD4</accession>
<keyword evidence="9" id="KW-0472">Membrane</keyword>
<feature type="chain" id="PRO_5024460677" description="histidine kinase" evidence="10">
    <location>
        <begin position="24"/>
        <end position="748"/>
    </location>
</feature>
<keyword evidence="5" id="KW-0547">Nucleotide-binding</keyword>
<evidence type="ECO:0000256" key="1">
    <source>
        <dbReference type="ARBA" id="ARBA00000085"/>
    </source>
</evidence>